<keyword evidence="9" id="KW-1185">Reference proteome</keyword>
<feature type="transmembrane region" description="Helical" evidence="7">
    <location>
        <begin position="269"/>
        <end position="288"/>
    </location>
</feature>
<evidence type="ECO:0000256" key="3">
    <source>
        <dbReference type="ARBA" id="ARBA00022475"/>
    </source>
</evidence>
<keyword evidence="3" id="KW-1003">Cell membrane</keyword>
<evidence type="ECO:0000256" key="4">
    <source>
        <dbReference type="ARBA" id="ARBA00022692"/>
    </source>
</evidence>
<evidence type="ECO:0000256" key="7">
    <source>
        <dbReference type="SAM" id="Phobius"/>
    </source>
</evidence>
<dbReference type="EMBL" id="VRTY01000182">
    <property type="protein sequence ID" value="TXK20997.1"/>
    <property type="molecule type" value="Genomic_DNA"/>
</dbReference>
<gene>
    <name evidence="8" type="ORF">FVR03_23725</name>
</gene>
<organism evidence="8 9">
    <name type="scientific">Pontibacter qinzhouensis</name>
    <dbReference type="NCBI Taxonomy" id="2603253"/>
    <lineage>
        <taxon>Bacteria</taxon>
        <taxon>Pseudomonadati</taxon>
        <taxon>Bacteroidota</taxon>
        <taxon>Cytophagia</taxon>
        <taxon>Cytophagales</taxon>
        <taxon>Hymenobacteraceae</taxon>
        <taxon>Pontibacter</taxon>
    </lineage>
</organism>
<feature type="transmembrane region" description="Helical" evidence="7">
    <location>
        <begin position="62"/>
        <end position="86"/>
    </location>
</feature>
<comment type="caution">
    <text evidence="8">The sequence shown here is derived from an EMBL/GenBank/DDBJ whole genome shotgun (WGS) entry which is preliminary data.</text>
</comment>
<proteinExistence type="inferred from homology"/>
<name>A0A5C8II53_9BACT</name>
<evidence type="ECO:0000256" key="2">
    <source>
        <dbReference type="ARBA" id="ARBA00007977"/>
    </source>
</evidence>
<feature type="transmembrane region" description="Helical" evidence="7">
    <location>
        <begin position="118"/>
        <end position="138"/>
    </location>
</feature>
<dbReference type="PANTHER" id="PTHR30106:SF1">
    <property type="entry name" value="UPF0324 MEMBRANE PROTEIN FN0533"/>
    <property type="match status" value="1"/>
</dbReference>
<evidence type="ECO:0000256" key="5">
    <source>
        <dbReference type="ARBA" id="ARBA00022989"/>
    </source>
</evidence>
<comment type="subcellular location">
    <subcellularLocation>
        <location evidence="1">Cell membrane</location>
        <topology evidence="1">Multi-pass membrane protein</topology>
    </subcellularLocation>
</comment>
<dbReference type="Pfam" id="PF03601">
    <property type="entry name" value="Cons_hypoth698"/>
    <property type="match status" value="1"/>
</dbReference>
<dbReference type="GO" id="GO:0005886">
    <property type="term" value="C:plasma membrane"/>
    <property type="evidence" value="ECO:0007669"/>
    <property type="project" value="UniProtKB-SubCell"/>
</dbReference>
<sequence length="324" mass="34064">MIERSSIKPLATAYPEPVRKLIFAAALLLCLSPLVSAPVALVLGFCFTWLLGHPFQRHNQQAINWLLKASVVGLGFGINAAGALAAGKQGFEITLVSVLVTLLVGAGIGKLLRLAPKVSHLIASGTAICGGSAIAALAPVLRVSEKEMSVSLGTVFLLNAVALLVFPVLGHYLQLSQFQFGLWSAIAIHDTSSVVGAASAYGAEALEVATTVKLARALWIVPVAVVSSFAFRTGNRRVQLPWFIGLFVLAMLLHSYLPGADMLSQQITALSKAGLTVTLFLVGAGLSIDKVKAAGWRPLLLGLTLWVLVAVVSLWGILLSDARS</sequence>
<feature type="transmembrane region" description="Helical" evidence="7">
    <location>
        <begin position="300"/>
        <end position="318"/>
    </location>
</feature>
<comment type="similarity">
    <text evidence="2">Belongs to the UPF0324 family.</text>
</comment>
<feature type="transmembrane region" description="Helical" evidence="7">
    <location>
        <begin position="21"/>
        <end position="50"/>
    </location>
</feature>
<protein>
    <submittedName>
        <fullName evidence="8">Putative sulfate exporter family transporter</fullName>
    </submittedName>
</protein>
<dbReference type="InterPro" id="IPR018383">
    <property type="entry name" value="UPF0324_pro"/>
</dbReference>
<feature type="transmembrane region" description="Helical" evidence="7">
    <location>
        <begin position="93"/>
        <end position="112"/>
    </location>
</feature>
<feature type="transmembrane region" description="Helical" evidence="7">
    <location>
        <begin position="150"/>
        <end position="173"/>
    </location>
</feature>
<feature type="transmembrane region" description="Helical" evidence="7">
    <location>
        <begin position="214"/>
        <end position="231"/>
    </location>
</feature>
<keyword evidence="6 7" id="KW-0472">Membrane</keyword>
<feature type="transmembrane region" description="Helical" evidence="7">
    <location>
        <begin position="238"/>
        <end position="257"/>
    </location>
</feature>
<evidence type="ECO:0000256" key="1">
    <source>
        <dbReference type="ARBA" id="ARBA00004651"/>
    </source>
</evidence>
<dbReference type="AlphaFoldDB" id="A0A5C8II53"/>
<accession>A0A5C8II53</accession>
<dbReference type="OrthoDB" id="9811391at2"/>
<evidence type="ECO:0000313" key="9">
    <source>
        <dbReference type="Proteomes" id="UP000321926"/>
    </source>
</evidence>
<evidence type="ECO:0000256" key="6">
    <source>
        <dbReference type="ARBA" id="ARBA00023136"/>
    </source>
</evidence>
<evidence type="ECO:0000313" key="8">
    <source>
        <dbReference type="EMBL" id="TXK20997.1"/>
    </source>
</evidence>
<reference evidence="8 9" key="1">
    <citation type="submission" date="2019-08" db="EMBL/GenBank/DDBJ databases">
        <authorList>
            <person name="Shi S."/>
        </authorList>
    </citation>
    <scope>NUCLEOTIDE SEQUENCE [LARGE SCALE GENOMIC DNA]</scope>
    <source>
        <strain evidence="8 9">GY10130</strain>
    </source>
</reference>
<dbReference type="Proteomes" id="UP000321926">
    <property type="component" value="Unassembled WGS sequence"/>
</dbReference>
<keyword evidence="5 7" id="KW-1133">Transmembrane helix</keyword>
<dbReference type="PANTHER" id="PTHR30106">
    <property type="entry name" value="INNER MEMBRANE PROTEIN YEIH-RELATED"/>
    <property type="match status" value="1"/>
</dbReference>
<keyword evidence="4 7" id="KW-0812">Transmembrane</keyword>